<evidence type="ECO:0000313" key="2">
    <source>
        <dbReference type="Proteomes" id="UP000071962"/>
    </source>
</evidence>
<dbReference type="InterPro" id="IPR001451">
    <property type="entry name" value="Hexapep"/>
</dbReference>
<dbReference type="CDD" id="cd04647">
    <property type="entry name" value="LbH_MAT_like"/>
    <property type="match status" value="1"/>
</dbReference>
<dbReference type="InterPro" id="IPR051159">
    <property type="entry name" value="Hexapeptide_acetyltransf"/>
</dbReference>
<dbReference type="SUPFAM" id="SSF51161">
    <property type="entry name" value="Trimeric LpxA-like enzymes"/>
    <property type="match status" value="1"/>
</dbReference>
<dbReference type="Proteomes" id="UP000071962">
    <property type="component" value="Unassembled WGS sequence"/>
</dbReference>
<organism evidence="1 2">
    <name type="scientific">Streptococcus suis</name>
    <dbReference type="NCBI Taxonomy" id="1307"/>
    <lineage>
        <taxon>Bacteria</taxon>
        <taxon>Bacillati</taxon>
        <taxon>Bacillota</taxon>
        <taxon>Bacilli</taxon>
        <taxon>Lactobacillales</taxon>
        <taxon>Streptococcaceae</taxon>
        <taxon>Streptococcus</taxon>
    </lineage>
</organism>
<dbReference type="AlphaFoldDB" id="A0A123UVU4"/>
<keyword evidence="1" id="KW-0012">Acyltransferase</keyword>
<protein>
    <submittedName>
        <fullName evidence="1">Exopolysaccharide biosynthesis acetyltransferase</fullName>
        <ecNumber evidence="1">2.3.1.79</ecNumber>
    </submittedName>
</protein>
<evidence type="ECO:0000313" key="1">
    <source>
        <dbReference type="EMBL" id="CYW81925.1"/>
    </source>
</evidence>
<dbReference type="GO" id="GO:0008925">
    <property type="term" value="F:maltose O-acetyltransferase activity"/>
    <property type="evidence" value="ECO:0007669"/>
    <property type="project" value="UniProtKB-EC"/>
</dbReference>
<dbReference type="EMBL" id="FIKT01000006">
    <property type="protein sequence ID" value="CYW81925.1"/>
    <property type="molecule type" value="Genomic_DNA"/>
</dbReference>
<sequence>MTDVLSESKLIKKGSFYDFQLSPVGKLSVGNNVVLRNFISIEVNNGASLTLGDNVYINNYSNIRCFHSIEIGENTMLGDGVRIFDFDHSYSAYHIGRLSSTVAPVVIGKNSWIGANCVITKGVTIGDNVIIGAGTVVTKDVPNDSLVYGQKNLVIKKREQASTHAFILTVSDRIEHIEYLLEHLPEMDFHIAAPTCISSSLEQLGRKFSNCQLYPLVYADYSLDILLKQADCYLDINHGREVDEIISKALEYNKVILSFSNTSHRLDEDKIIQIDSEKPELMVSELKNIIGSRQ</sequence>
<dbReference type="RefSeq" id="WP_044762094.1">
    <property type="nucleotide sequence ID" value="NZ_CEKS01000021.1"/>
</dbReference>
<dbReference type="Pfam" id="PF14602">
    <property type="entry name" value="Hexapep_2"/>
    <property type="match status" value="1"/>
</dbReference>
<proteinExistence type="predicted"/>
<dbReference type="EC" id="2.3.1.79" evidence="1"/>
<accession>A0A123UVU4</accession>
<dbReference type="PANTHER" id="PTHR23416">
    <property type="entry name" value="SIALIC ACID SYNTHASE-RELATED"/>
    <property type="match status" value="1"/>
</dbReference>
<name>A0A123UVU4_STRSU</name>
<dbReference type="InterPro" id="IPR011004">
    <property type="entry name" value="Trimer_LpxA-like_sf"/>
</dbReference>
<gene>
    <name evidence="1" type="primary">epsH</name>
    <name evidence="1" type="ORF">ERS132551_00599</name>
</gene>
<dbReference type="Gene3D" id="2.160.10.10">
    <property type="entry name" value="Hexapeptide repeat proteins"/>
    <property type="match status" value="1"/>
</dbReference>
<reference evidence="1 2" key="1">
    <citation type="submission" date="2016-02" db="EMBL/GenBank/DDBJ databases">
        <authorList>
            <consortium name="Pathogen Informatics"/>
        </authorList>
    </citation>
    <scope>NUCLEOTIDE SEQUENCE [LARGE SCALE GENOMIC DNA]</scope>
    <source>
        <strain evidence="1 2">SS1062</strain>
    </source>
</reference>
<keyword evidence="1" id="KW-0808">Transferase</keyword>